<dbReference type="InterPro" id="IPR015867">
    <property type="entry name" value="N-reg_PII/ATP_PRibTrfase_C"/>
</dbReference>
<dbReference type="GO" id="GO:0030234">
    <property type="term" value="F:enzyme regulator activity"/>
    <property type="evidence" value="ECO:0007669"/>
    <property type="project" value="InterPro"/>
</dbReference>
<evidence type="ECO:0000313" key="6">
    <source>
        <dbReference type="EMBL" id="EOT28231.1"/>
    </source>
</evidence>
<keyword evidence="3" id="KW-0804">Transcription</keyword>
<sequence length="108" mass="11811">MKMIQAIIRVEKTEEVSEALLIAGFPAMTKVDVYGRGKQRGLQVGTVFYDELPKTLLIIVAEEENVEAVLDIILTVAKTSDSGNYGDGRVFVSEVGEAYTISTKKAEL</sequence>
<dbReference type="Pfam" id="PF00543">
    <property type="entry name" value="P-II"/>
    <property type="match status" value="1"/>
</dbReference>
<evidence type="ECO:0008006" key="8">
    <source>
        <dbReference type="Google" id="ProtNLM"/>
    </source>
</evidence>
<dbReference type="InterPro" id="IPR011322">
    <property type="entry name" value="N-reg_PII-like_a/b"/>
</dbReference>
<accession>S0JMK6</accession>
<dbReference type="PANTHER" id="PTHR30115:SF13">
    <property type="entry name" value="PII-LIKE PROTEIN GLNBI"/>
    <property type="match status" value="1"/>
</dbReference>
<reference evidence="6 7" key="1">
    <citation type="submission" date="2013-03" db="EMBL/GenBank/DDBJ databases">
        <title>The Genome Sequence of Enterococcus saccharolyticus ATCC_43076 (Illumina only assembly).</title>
        <authorList>
            <consortium name="The Broad Institute Genomics Platform"/>
            <consortium name="The Broad Institute Genome Sequencing Center for Infectious Disease"/>
            <person name="Earl A."/>
            <person name="Russ C."/>
            <person name="Gilmore M."/>
            <person name="Surin D."/>
            <person name="Walker B."/>
            <person name="Young S."/>
            <person name="Zeng Q."/>
            <person name="Gargeya S."/>
            <person name="Fitzgerald M."/>
            <person name="Haas B."/>
            <person name="Abouelleil A."/>
            <person name="Allen A.W."/>
            <person name="Alvarado L."/>
            <person name="Arachchi H.M."/>
            <person name="Berlin A.M."/>
            <person name="Chapman S.B."/>
            <person name="Gainer-Dewar J."/>
            <person name="Goldberg J."/>
            <person name="Griggs A."/>
            <person name="Gujja S."/>
            <person name="Hansen M."/>
            <person name="Howarth C."/>
            <person name="Imamovic A."/>
            <person name="Ireland A."/>
            <person name="Larimer J."/>
            <person name="McCowan C."/>
            <person name="Murphy C."/>
            <person name="Pearson M."/>
            <person name="Poon T.W."/>
            <person name="Priest M."/>
            <person name="Roberts A."/>
            <person name="Saif S."/>
            <person name="Shea T."/>
            <person name="Sisk P."/>
            <person name="Sykes S."/>
            <person name="Wortman J."/>
            <person name="Nusbaum C."/>
            <person name="Birren B."/>
        </authorList>
    </citation>
    <scope>NUCLEOTIDE SEQUENCE [LARGE SCALE GENOMIC DNA]</scope>
    <source>
        <strain evidence="6 7">ATCC 43076</strain>
    </source>
</reference>
<dbReference type="STRING" id="41997.RV16_GL000666"/>
<dbReference type="InterPro" id="IPR017918">
    <property type="entry name" value="N-reg_PII_CS"/>
</dbReference>
<dbReference type="PROSITE" id="PS00638">
    <property type="entry name" value="PII_GLNB_CTER"/>
    <property type="match status" value="1"/>
</dbReference>
<comment type="function">
    <text evidence="1">Could be involved in the regulation of nitrogen fixation.</text>
</comment>
<organism evidence="6 7">
    <name type="scientific">Enterococcus saccharolyticus subsp. saccharolyticus ATCC 43076</name>
    <dbReference type="NCBI Taxonomy" id="1139996"/>
    <lineage>
        <taxon>Bacteria</taxon>
        <taxon>Bacillati</taxon>
        <taxon>Bacillota</taxon>
        <taxon>Bacilli</taxon>
        <taxon>Lactobacillales</taxon>
        <taxon>Enterococcaceae</taxon>
        <taxon>Enterococcus</taxon>
    </lineage>
</organism>
<gene>
    <name evidence="6" type="ORF">OMQ_01745</name>
</gene>
<evidence type="ECO:0000256" key="2">
    <source>
        <dbReference type="ARBA" id="ARBA00023015"/>
    </source>
</evidence>
<proteinExistence type="inferred from homology"/>
<evidence type="ECO:0000256" key="1">
    <source>
        <dbReference type="ARBA" id="ARBA00002440"/>
    </source>
</evidence>
<dbReference type="RefSeq" id="WP_016175532.1">
    <property type="nucleotide sequence ID" value="NZ_KE136389.1"/>
</dbReference>
<dbReference type="HOGENOM" id="CLU_082268_0_1_9"/>
<dbReference type="eggNOG" id="COG0347">
    <property type="taxonomic scope" value="Bacteria"/>
</dbReference>
<dbReference type="SMART" id="SM00938">
    <property type="entry name" value="P-II"/>
    <property type="match status" value="1"/>
</dbReference>
<evidence type="ECO:0000256" key="3">
    <source>
        <dbReference type="ARBA" id="ARBA00023163"/>
    </source>
</evidence>
<dbReference type="AlphaFoldDB" id="S0JMK6"/>
<dbReference type="PATRIC" id="fig|1139996.3.peg.1732"/>
<evidence type="ECO:0000256" key="4">
    <source>
        <dbReference type="ARBA" id="ARBA00023231"/>
    </source>
</evidence>
<dbReference type="GO" id="GO:0006808">
    <property type="term" value="P:regulation of nitrogen utilization"/>
    <property type="evidence" value="ECO:0007669"/>
    <property type="project" value="InterPro"/>
</dbReference>
<dbReference type="EMBL" id="AHYT01000008">
    <property type="protein sequence ID" value="EOT28231.1"/>
    <property type="molecule type" value="Genomic_DNA"/>
</dbReference>
<keyword evidence="2" id="KW-0805">Transcription regulation</keyword>
<dbReference type="OrthoDB" id="9802729at2"/>
<evidence type="ECO:0000256" key="5">
    <source>
        <dbReference type="RuleBase" id="RU003936"/>
    </source>
</evidence>
<comment type="similarity">
    <text evidence="5">Belongs to the P(II) protein family.</text>
</comment>
<dbReference type="Proteomes" id="UP000014136">
    <property type="component" value="Unassembled WGS sequence"/>
</dbReference>
<dbReference type="PANTHER" id="PTHR30115">
    <property type="entry name" value="NITROGEN REGULATORY PROTEIN P-II"/>
    <property type="match status" value="1"/>
</dbReference>
<comment type="caution">
    <text evidence="6">The sequence shown here is derived from an EMBL/GenBank/DDBJ whole genome shotgun (WGS) entry which is preliminary data.</text>
</comment>
<dbReference type="PROSITE" id="PS51343">
    <property type="entry name" value="PII_GLNB_DOM"/>
    <property type="match status" value="1"/>
</dbReference>
<dbReference type="SUPFAM" id="SSF54913">
    <property type="entry name" value="GlnB-like"/>
    <property type="match status" value="1"/>
</dbReference>
<dbReference type="Gene3D" id="3.30.70.120">
    <property type="match status" value="1"/>
</dbReference>
<dbReference type="PRINTS" id="PR00340">
    <property type="entry name" value="PIIGLNB"/>
</dbReference>
<name>S0JMK6_9ENTE</name>
<dbReference type="InterPro" id="IPR002187">
    <property type="entry name" value="N-reg_PII"/>
</dbReference>
<keyword evidence="7" id="KW-1185">Reference proteome</keyword>
<evidence type="ECO:0000313" key="7">
    <source>
        <dbReference type="Proteomes" id="UP000014136"/>
    </source>
</evidence>
<dbReference type="GO" id="GO:0005829">
    <property type="term" value="C:cytosol"/>
    <property type="evidence" value="ECO:0007669"/>
    <property type="project" value="TreeGrafter"/>
</dbReference>
<protein>
    <recommendedName>
        <fullName evidence="8">Nitrogen regulatory protein P-II</fullName>
    </recommendedName>
</protein>
<dbReference type="GO" id="GO:0005524">
    <property type="term" value="F:ATP binding"/>
    <property type="evidence" value="ECO:0007669"/>
    <property type="project" value="TreeGrafter"/>
</dbReference>
<keyword evidence="4" id="KW-0535">Nitrogen fixation</keyword>